<evidence type="ECO:0000313" key="1">
    <source>
        <dbReference type="EMBL" id="PWA44744.1"/>
    </source>
</evidence>
<evidence type="ECO:0000313" key="2">
    <source>
        <dbReference type="Proteomes" id="UP000245207"/>
    </source>
</evidence>
<organism evidence="1 2">
    <name type="scientific">Artemisia annua</name>
    <name type="common">Sweet wormwood</name>
    <dbReference type="NCBI Taxonomy" id="35608"/>
    <lineage>
        <taxon>Eukaryota</taxon>
        <taxon>Viridiplantae</taxon>
        <taxon>Streptophyta</taxon>
        <taxon>Embryophyta</taxon>
        <taxon>Tracheophyta</taxon>
        <taxon>Spermatophyta</taxon>
        <taxon>Magnoliopsida</taxon>
        <taxon>eudicotyledons</taxon>
        <taxon>Gunneridae</taxon>
        <taxon>Pentapetalae</taxon>
        <taxon>asterids</taxon>
        <taxon>campanulids</taxon>
        <taxon>Asterales</taxon>
        <taxon>Asteraceae</taxon>
        <taxon>Asteroideae</taxon>
        <taxon>Anthemideae</taxon>
        <taxon>Artemisiinae</taxon>
        <taxon>Artemisia</taxon>
    </lineage>
</organism>
<dbReference type="AlphaFoldDB" id="A0A2U1L6Y4"/>
<protein>
    <submittedName>
        <fullName evidence="1">Glycoside hydrolase, family 28</fullName>
    </submittedName>
</protein>
<keyword evidence="2" id="KW-1185">Reference proteome</keyword>
<accession>A0A2U1L6Y4</accession>
<dbReference type="PANTHER" id="PTHR46168">
    <property type="entry name" value="ARMADILLO REPEAT ONLY 4"/>
    <property type="match status" value="1"/>
</dbReference>
<dbReference type="STRING" id="35608.A0A2U1L6Y4"/>
<name>A0A2U1L6Y4_ARTAN</name>
<dbReference type="GO" id="GO:0016787">
    <property type="term" value="F:hydrolase activity"/>
    <property type="evidence" value="ECO:0007669"/>
    <property type="project" value="UniProtKB-KW"/>
</dbReference>
<reference evidence="1 2" key="1">
    <citation type="journal article" date="2018" name="Mol. Plant">
        <title>The genome of Artemisia annua provides insight into the evolution of Asteraceae family and artemisinin biosynthesis.</title>
        <authorList>
            <person name="Shen Q."/>
            <person name="Zhang L."/>
            <person name="Liao Z."/>
            <person name="Wang S."/>
            <person name="Yan T."/>
            <person name="Shi P."/>
            <person name="Liu M."/>
            <person name="Fu X."/>
            <person name="Pan Q."/>
            <person name="Wang Y."/>
            <person name="Lv Z."/>
            <person name="Lu X."/>
            <person name="Zhang F."/>
            <person name="Jiang W."/>
            <person name="Ma Y."/>
            <person name="Chen M."/>
            <person name="Hao X."/>
            <person name="Li L."/>
            <person name="Tang Y."/>
            <person name="Lv G."/>
            <person name="Zhou Y."/>
            <person name="Sun X."/>
            <person name="Brodelius P.E."/>
            <person name="Rose J.K.C."/>
            <person name="Tang K."/>
        </authorList>
    </citation>
    <scope>NUCLEOTIDE SEQUENCE [LARGE SCALE GENOMIC DNA]</scope>
    <source>
        <strain evidence="2">cv. Huhao1</strain>
        <tissue evidence="1">Leaf</tissue>
    </source>
</reference>
<dbReference type="OrthoDB" id="1683831at2759"/>
<proteinExistence type="predicted"/>
<comment type="caution">
    <text evidence="1">The sequence shown here is derived from an EMBL/GenBank/DDBJ whole genome shotgun (WGS) entry which is preliminary data.</text>
</comment>
<keyword evidence="1" id="KW-0378">Hydrolase</keyword>
<dbReference type="PANTHER" id="PTHR46168:SF1">
    <property type="entry name" value="ARMADILLO REPEAT ONLY 4"/>
    <property type="match status" value="1"/>
</dbReference>
<dbReference type="Proteomes" id="UP000245207">
    <property type="component" value="Unassembled WGS sequence"/>
</dbReference>
<sequence>MRRVLFGFLKEVDMQLGDLVPMVRVNVEARFPMNNVFILEITIVAKCIPDIRKAMFKSNSPAAKVIMKQLIRMVNQSDNLFSHRNVEVATESVIALEKLTSLDKFLCTEHSKTIVEFEGVQFMQKRVALSAKQYTDASSLSQLTDITVGPHFSNAIDAYMRKCKEFYKWALDDSVT</sequence>
<gene>
    <name evidence="1" type="ORF">CTI12_AA519060</name>
</gene>
<dbReference type="EMBL" id="PKPP01011115">
    <property type="protein sequence ID" value="PWA44744.1"/>
    <property type="molecule type" value="Genomic_DNA"/>
</dbReference>